<sequence length="72" mass="8476">MSIVNLTIPEEDLIEFVHFRYRRRKYFKEGLRLPPLADCPSVERYQNMYGGLVGDAATVLYVTARERGYVKY</sequence>
<dbReference type="GeneID" id="26645231"/>
<evidence type="ECO:0000313" key="2">
    <source>
        <dbReference type="Proteomes" id="UP000203732"/>
    </source>
</evidence>
<organismHost>
    <name type="scientific">Pseudomonas aeruginosa</name>
    <dbReference type="NCBI Taxonomy" id="287"/>
</organismHost>
<dbReference type="OrthoDB" id="36073at10239"/>
<accession>A0A0H5BI55</accession>
<dbReference type="RefSeq" id="YP_009218964.1">
    <property type="nucleotide sequence ID" value="NC_029017.1"/>
</dbReference>
<protein>
    <submittedName>
        <fullName evidence="1">Uncharacterized protein</fullName>
    </submittedName>
</protein>
<dbReference type="Proteomes" id="UP000203732">
    <property type="component" value="Segment"/>
</dbReference>
<dbReference type="KEGG" id="vg:26645231"/>
<name>A0A0H5BI55_BPK21</name>
<keyword evidence="2" id="KW-1185">Reference proteome</keyword>
<reference evidence="1 2" key="1">
    <citation type="submission" date="2015-07" db="EMBL/GenBank/DDBJ databases">
        <title>Characterization of Pseudomonas aeruginosa phage KPP21 belonging to family Podoviridae genus N4-like viruses, isolated in Japan.</title>
        <authorList>
            <person name="Shigehisa R."/>
            <person name="Uchiyama J."/>
            <person name="Kato S."/>
            <person name="Takemura-Uchiyama I."/>
            <person name="Ujihara T."/>
            <person name="Sakaguchi Y."/>
            <person name="Okamoto N."/>
            <person name="Shimakura H."/>
            <person name="Daibata M."/>
            <person name="Sakaguchi M."/>
            <person name="Matsuzaki S."/>
        </authorList>
    </citation>
    <scope>NUCLEOTIDE SEQUENCE [LARGE SCALE GENOMIC DNA]</scope>
</reference>
<evidence type="ECO:0000313" key="1">
    <source>
        <dbReference type="EMBL" id="BAR94574.1"/>
    </source>
</evidence>
<dbReference type="EMBL" id="LC064302">
    <property type="protein sequence ID" value="BAR94574.1"/>
    <property type="molecule type" value="Genomic_DNA"/>
</dbReference>
<proteinExistence type="predicted"/>
<organism evidence="1 2">
    <name type="scientific">Pseudomonas phage KPP21</name>
    <dbReference type="NCBI Taxonomy" id="1678082"/>
    <lineage>
        <taxon>Viruses</taxon>
        <taxon>Duplodnaviria</taxon>
        <taxon>Heunggongvirae</taxon>
        <taxon>Uroviricota</taxon>
        <taxon>Caudoviricetes</taxon>
        <taxon>Schitoviridae</taxon>
        <taxon>Migulavirinae</taxon>
        <taxon>Luzseptimavirus</taxon>
        <taxon>Luzseptimavirus KPP21</taxon>
    </lineage>
</organism>